<evidence type="ECO:0000313" key="2">
    <source>
        <dbReference type="EMBL" id="KAK2115242.1"/>
    </source>
</evidence>
<gene>
    <name evidence="2" type="ORF">P7K49_005868</name>
</gene>
<evidence type="ECO:0000313" key="3">
    <source>
        <dbReference type="Proteomes" id="UP001266305"/>
    </source>
</evidence>
<comment type="caution">
    <text evidence="2">The sequence shown here is derived from an EMBL/GenBank/DDBJ whole genome shotgun (WGS) entry which is preliminary data.</text>
</comment>
<feature type="region of interest" description="Disordered" evidence="1">
    <location>
        <begin position="19"/>
        <end position="57"/>
    </location>
</feature>
<proteinExistence type="predicted"/>
<accession>A0ABQ9W0S5</accession>
<evidence type="ECO:0000256" key="1">
    <source>
        <dbReference type="SAM" id="MobiDB-lite"/>
    </source>
</evidence>
<feature type="non-terminal residue" evidence="2">
    <location>
        <position position="57"/>
    </location>
</feature>
<dbReference type="Proteomes" id="UP001266305">
    <property type="component" value="Unassembled WGS sequence"/>
</dbReference>
<sequence>QRTLELPSSGGPFLICVSLGTPAPAPATRATSPTGNLDGRSRWGRGSRGEYPGAQDG</sequence>
<feature type="non-terminal residue" evidence="2">
    <location>
        <position position="1"/>
    </location>
</feature>
<name>A0ABQ9W0S5_SAGOE</name>
<keyword evidence="3" id="KW-1185">Reference proteome</keyword>
<dbReference type="EMBL" id="JASSZA010000003">
    <property type="protein sequence ID" value="KAK2115242.1"/>
    <property type="molecule type" value="Genomic_DNA"/>
</dbReference>
<organism evidence="2 3">
    <name type="scientific">Saguinus oedipus</name>
    <name type="common">Cotton-top tamarin</name>
    <name type="synonym">Oedipomidas oedipus</name>
    <dbReference type="NCBI Taxonomy" id="9490"/>
    <lineage>
        <taxon>Eukaryota</taxon>
        <taxon>Metazoa</taxon>
        <taxon>Chordata</taxon>
        <taxon>Craniata</taxon>
        <taxon>Vertebrata</taxon>
        <taxon>Euteleostomi</taxon>
        <taxon>Mammalia</taxon>
        <taxon>Eutheria</taxon>
        <taxon>Euarchontoglires</taxon>
        <taxon>Primates</taxon>
        <taxon>Haplorrhini</taxon>
        <taxon>Platyrrhini</taxon>
        <taxon>Cebidae</taxon>
        <taxon>Callitrichinae</taxon>
        <taxon>Saguinus</taxon>
    </lineage>
</organism>
<protein>
    <submittedName>
        <fullName evidence="2">Uncharacterized protein</fullName>
    </submittedName>
</protein>
<reference evidence="2 3" key="1">
    <citation type="submission" date="2023-05" db="EMBL/GenBank/DDBJ databases">
        <title>B98-5 Cell Line De Novo Hybrid Assembly: An Optical Mapping Approach.</title>
        <authorList>
            <person name="Kananen K."/>
            <person name="Auerbach J.A."/>
            <person name="Kautto E."/>
            <person name="Blachly J.S."/>
        </authorList>
    </citation>
    <scope>NUCLEOTIDE SEQUENCE [LARGE SCALE GENOMIC DNA]</scope>
    <source>
        <strain evidence="2">B95-8</strain>
        <tissue evidence="2">Cell line</tissue>
    </source>
</reference>